<protein>
    <submittedName>
        <fullName evidence="1">Uncharacterized protein</fullName>
    </submittedName>
</protein>
<reference evidence="1 2" key="1">
    <citation type="submission" date="2019-03" db="EMBL/GenBank/DDBJ databases">
        <title>Genomic Encyclopedia of Type Strains, Phase IV (KMG-IV): sequencing the most valuable type-strain genomes for metagenomic binning, comparative biology and taxonomic classification.</title>
        <authorList>
            <person name="Goeker M."/>
        </authorList>
    </citation>
    <scope>NUCLEOTIDE SEQUENCE [LARGE SCALE GENOMIC DNA]</scope>
    <source>
        <strain evidence="1 2">DSM 22958</strain>
    </source>
</reference>
<evidence type="ECO:0000313" key="2">
    <source>
        <dbReference type="Proteomes" id="UP000294881"/>
    </source>
</evidence>
<feature type="non-terminal residue" evidence="1">
    <location>
        <position position="36"/>
    </location>
</feature>
<gene>
    <name evidence="1" type="ORF">EV666_1281</name>
</gene>
<evidence type="ECO:0000313" key="1">
    <source>
        <dbReference type="EMBL" id="TCO07800.1"/>
    </source>
</evidence>
<dbReference type="EMBL" id="SLWL01000028">
    <property type="protein sequence ID" value="TCO07800.1"/>
    <property type="molecule type" value="Genomic_DNA"/>
</dbReference>
<proteinExistence type="predicted"/>
<dbReference type="Proteomes" id="UP000294881">
    <property type="component" value="Unassembled WGS sequence"/>
</dbReference>
<dbReference type="AlphaFoldDB" id="A0A4R2GHH0"/>
<keyword evidence="2" id="KW-1185">Reference proteome</keyword>
<comment type="caution">
    <text evidence="1">The sequence shown here is derived from an EMBL/GenBank/DDBJ whole genome shotgun (WGS) entry which is preliminary data.</text>
</comment>
<accession>A0A4R2GHH0</accession>
<sequence>MAERIEGACSTGWWALIPPDDGRAFHAIMGSISTAS</sequence>
<name>A0A4R2GHH0_9HYPH</name>
<organism evidence="1 2">
    <name type="scientific">Camelimonas lactis</name>
    <dbReference type="NCBI Taxonomy" id="659006"/>
    <lineage>
        <taxon>Bacteria</taxon>
        <taxon>Pseudomonadati</taxon>
        <taxon>Pseudomonadota</taxon>
        <taxon>Alphaproteobacteria</taxon>
        <taxon>Hyphomicrobiales</taxon>
        <taxon>Chelatococcaceae</taxon>
        <taxon>Camelimonas</taxon>
    </lineage>
</organism>